<proteinExistence type="inferred from homology"/>
<evidence type="ECO:0000256" key="1">
    <source>
        <dbReference type="ARBA" id="ARBA00001412"/>
    </source>
</evidence>
<dbReference type="Gene3D" id="3.40.50.880">
    <property type="match status" value="1"/>
</dbReference>
<evidence type="ECO:0000256" key="9">
    <source>
        <dbReference type="PIRSR" id="PIRSR001084-1"/>
    </source>
</evidence>
<keyword evidence="5 8" id="KW-0378">Hydrolase</keyword>
<comment type="catalytic activity">
    <reaction evidence="1 8">
        <text>Hydrolysis of terminal non-reducing beta-D-galactose residues in beta-D-galactosides.</text>
        <dbReference type="EC" id="3.2.1.23"/>
    </reaction>
</comment>
<dbReference type="EC" id="3.2.1.23" evidence="3 8"/>
<evidence type="ECO:0000256" key="2">
    <source>
        <dbReference type="ARBA" id="ARBA00005940"/>
    </source>
</evidence>
<evidence type="ECO:0000256" key="7">
    <source>
        <dbReference type="ARBA" id="ARBA00023295"/>
    </source>
</evidence>
<feature type="domain" description="Beta-galactosidase trimerisation" evidence="13">
    <location>
        <begin position="398"/>
        <end position="585"/>
    </location>
</feature>
<feature type="binding site" evidence="10">
    <location>
        <position position="105"/>
    </location>
    <ligand>
        <name>substrate</name>
    </ligand>
</feature>
<evidence type="ECO:0000256" key="4">
    <source>
        <dbReference type="ARBA" id="ARBA00022723"/>
    </source>
</evidence>
<dbReference type="PIRSF" id="PIRSF001084">
    <property type="entry name" value="B-galactosidase"/>
    <property type="match status" value="1"/>
</dbReference>
<feature type="binding site" evidence="10">
    <location>
        <position position="141"/>
    </location>
    <ligand>
        <name>substrate</name>
    </ligand>
</feature>
<comment type="similarity">
    <text evidence="2 8">Belongs to the glycosyl hydrolase 42 family.</text>
</comment>
<dbReference type="Pfam" id="PF08532">
    <property type="entry name" value="Glyco_hydro_42M"/>
    <property type="match status" value="1"/>
</dbReference>
<keyword evidence="7 8" id="KW-0326">Glycosidase</keyword>
<evidence type="ECO:0000259" key="12">
    <source>
        <dbReference type="Pfam" id="PF02449"/>
    </source>
</evidence>
<dbReference type="InterPro" id="IPR013529">
    <property type="entry name" value="Glyco_hydro_42_N"/>
</dbReference>
<dbReference type="InterPro" id="IPR029062">
    <property type="entry name" value="Class_I_gatase-like"/>
</dbReference>
<evidence type="ECO:0000256" key="5">
    <source>
        <dbReference type="ARBA" id="ARBA00022801"/>
    </source>
</evidence>
<dbReference type="STRING" id="390807.SAMN04488095_2566"/>
<dbReference type="InterPro" id="IPR013738">
    <property type="entry name" value="Beta_galactosidase_Trimer"/>
</dbReference>
<dbReference type="RefSeq" id="WP_092781267.1">
    <property type="nucleotide sequence ID" value="NZ_FORA01000003.1"/>
</dbReference>
<feature type="active site" description="Nucleophile" evidence="9">
    <location>
        <position position="312"/>
    </location>
</feature>
<dbReference type="OrthoDB" id="9800974at2"/>
<dbReference type="GO" id="GO:0009341">
    <property type="term" value="C:beta-galactosidase complex"/>
    <property type="evidence" value="ECO:0007669"/>
    <property type="project" value="InterPro"/>
</dbReference>
<gene>
    <name evidence="14" type="ORF">SAMN04488095_2566</name>
</gene>
<dbReference type="PANTHER" id="PTHR36447">
    <property type="entry name" value="BETA-GALACTOSIDASE GANA"/>
    <property type="match status" value="1"/>
</dbReference>
<dbReference type="Pfam" id="PF02449">
    <property type="entry name" value="Glyco_hydro_42"/>
    <property type="match status" value="1"/>
</dbReference>
<sequence>MKRTLGTCYYPEHWPEEIWADDARRMADLGLTWVRIGEFAWSRLEPAPGRFDWGWLDRAIDVLTGAGLSVVLGTPSATPPRWMLDRHPDMLAVDATGRPRKFGSRRHYCFSHAAYRADAARMAGLMAERYGDRVAAWQTDNEYGCHDTVISYSAAARDAFRLWLVERYGTVDRLNQAWGNVFWSMDYDSFDQIDLPNLTVTEPNPAHLMAFRRFSSDQVVAWNAAQVAAIRAHSKAPISHNYMGRVTEFDHYATGRQMEIATWDSYPLGFLLDRVPGGDKAAYLRQGDPDFQAFHHDLYRACGQDGRWWIMEQQPGPVNWAPWNPAPLPGMVRLWSWEAFAHGAEAVCWFRWRQFPQAQEQQHAGLLRSDSTEAPGFAEAAEVAAELRDAPDVAPMQAPVALVFDYASQWAWEVQPQGQGFDHFALCFDLYRALRSLGLSIDILPPETATLDGYAMVLVPGLLTIPAALRTAMERAEGIVVTGPRTDLKTDELAMPMPLGPNLPGLAATSVMEETFPPDAPRGLQNGGGIDLWLEHLKTDAEVTERTTDGTAVLLRQGRRAHLAGWPNKPSAQRILGDLAREAGLAVTPLPEGLRLRDTATERFVFNYASHPLDYAGQIIPPAGLLRLSRPS</sequence>
<dbReference type="Proteomes" id="UP000199110">
    <property type="component" value="Unassembled WGS sequence"/>
</dbReference>
<protein>
    <recommendedName>
        <fullName evidence="3 8">Beta-galactosidase</fullName>
        <shortName evidence="8">Beta-gal</shortName>
        <ecNumber evidence="3 8">3.2.1.23</ecNumber>
    </recommendedName>
</protein>
<reference evidence="14 15" key="1">
    <citation type="submission" date="2016-10" db="EMBL/GenBank/DDBJ databases">
        <authorList>
            <person name="de Groot N.N."/>
        </authorList>
    </citation>
    <scope>NUCLEOTIDE SEQUENCE [LARGE SCALE GENOMIC DNA]</scope>
    <source>
        <strain evidence="14 15">DSM 19073</strain>
    </source>
</reference>
<keyword evidence="6 11" id="KW-0862">Zinc</keyword>
<evidence type="ECO:0000256" key="3">
    <source>
        <dbReference type="ARBA" id="ARBA00012756"/>
    </source>
</evidence>
<organism evidence="14 15">
    <name type="scientific">Jannaschia pohangensis</name>
    <dbReference type="NCBI Taxonomy" id="390807"/>
    <lineage>
        <taxon>Bacteria</taxon>
        <taxon>Pseudomonadati</taxon>
        <taxon>Pseudomonadota</taxon>
        <taxon>Alphaproteobacteria</taxon>
        <taxon>Rhodobacterales</taxon>
        <taxon>Roseobacteraceae</taxon>
        <taxon>Jannaschia</taxon>
    </lineage>
</organism>
<name>A0A1I3QKT8_9RHOB</name>
<dbReference type="InterPro" id="IPR003476">
    <property type="entry name" value="Glyco_hydro_42"/>
</dbReference>
<dbReference type="SUPFAM" id="SSF52317">
    <property type="entry name" value="Class I glutamine amidotransferase-like"/>
    <property type="match status" value="1"/>
</dbReference>
<feature type="domain" description="Glycoside hydrolase family 42 N-terminal" evidence="12">
    <location>
        <begin position="8"/>
        <end position="388"/>
    </location>
</feature>
<dbReference type="Gene3D" id="3.20.20.80">
    <property type="entry name" value="Glycosidases"/>
    <property type="match status" value="1"/>
</dbReference>
<dbReference type="InterPro" id="IPR017853">
    <property type="entry name" value="GH"/>
</dbReference>
<dbReference type="AlphaFoldDB" id="A0A1I3QKT8"/>
<feature type="binding site" evidence="11">
    <location>
        <position position="109"/>
    </location>
    <ligand>
        <name>Zn(2+)</name>
        <dbReference type="ChEBI" id="CHEBI:29105"/>
    </ligand>
</feature>
<dbReference type="GO" id="GO:0046872">
    <property type="term" value="F:metal ion binding"/>
    <property type="evidence" value="ECO:0007669"/>
    <property type="project" value="UniProtKB-KW"/>
</dbReference>
<dbReference type="GO" id="GO:0005975">
    <property type="term" value="P:carbohydrate metabolic process"/>
    <property type="evidence" value="ECO:0007669"/>
    <property type="project" value="InterPro"/>
</dbReference>
<evidence type="ECO:0000259" key="13">
    <source>
        <dbReference type="Pfam" id="PF08532"/>
    </source>
</evidence>
<feature type="binding site" evidence="10">
    <location>
        <position position="320"/>
    </location>
    <ligand>
        <name>substrate</name>
    </ligand>
</feature>
<evidence type="ECO:0000256" key="10">
    <source>
        <dbReference type="PIRSR" id="PIRSR001084-2"/>
    </source>
</evidence>
<dbReference type="PANTHER" id="PTHR36447:SF2">
    <property type="entry name" value="BETA-GALACTOSIDASE YESZ"/>
    <property type="match status" value="1"/>
</dbReference>
<dbReference type="SUPFAM" id="SSF51445">
    <property type="entry name" value="(Trans)glycosidases"/>
    <property type="match status" value="1"/>
</dbReference>
<keyword evidence="4 11" id="KW-0479">Metal-binding</keyword>
<evidence type="ECO:0000256" key="6">
    <source>
        <dbReference type="ARBA" id="ARBA00022833"/>
    </source>
</evidence>
<dbReference type="CDD" id="cd03143">
    <property type="entry name" value="A4_beta-galactosidase_middle_domain"/>
    <property type="match status" value="1"/>
</dbReference>
<evidence type="ECO:0000313" key="15">
    <source>
        <dbReference type="Proteomes" id="UP000199110"/>
    </source>
</evidence>
<dbReference type="EMBL" id="FORA01000003">
    <property type="protein sequence ID" value="SFJ34172.1"/>
    <property type="molecule type" value="Genomic_DNA"/>
</dbReference>
<dbReference type="GO" id="GO:0004565">
    <property type="term" value="F:beta-galactosidase activity"/>
    <property type="evidence" value="ECO:0007669"/>
    <property type="project" value="UniProtKB-EC"/>
</dbReference>
<accession>A0A1I3QKT8</accession>
<evidence type="ECO:0000313" key="14">
    <source>
        <dbReference type="EMBL" id="SFJ34172.1"/>
    </source>
</evidence>
<evidence type="ECO:0000256" key="8">
    <source>
        <dbReference type="PIRNR" id="PIRNR001084"/>
    </source>
</evidence>
<feature type="active site" description="Proton donor" evidence="9">
    <location>
        <position position="142"/>
    </location>
</feature>
<keyword evidence="15" id="KW-1185">Reference proteome</keyword>
<evidence type="ECO:0000256" key="11">
    <source>
        <dbReference type="PIRSR" id="PIRSR001084-3"/>
    </source>
</evidence>